<gene>
    <name evidence="1" type="ORF">QFC19_008260</name>
</gene>
<sequence length="289" mass="32854">MLDTESLVGLMTVVFVRNDFKGRVTDASITTMKRLVLLSGNHMSTSNTRCYRGMGGKYGNKGAIVARCVVDDSSMCFVNVHLAAGQSQRVSRNADLAAILEDKSVLPVAMSPLAFINGGDGTRIGDHETIFISGDLNYRIDQRRENVLAKVEAGDLHYLLEFDQLRKEMKNNSMFRLRTFKEAPIHFAPTYKYTPNSKEYDQSQKKRIPAWCDRVLWKTRTDEYVNCIEYRRYEPLVSDHRPVSARFHVTVKSIDPDGYAEVRKQVADEWFQQEGLLIENIVSRLASTA</sequence>
<accession>A0ACC2V2M4</accession>
<dbReference type="Proteomes" id="UP001241377">
    <property type="component" value="Unassembled WGS sequence"/>
</dbReference>
<evidence type="ECO:0000313" key="1">
    <source>
        <dbReference type="EMBL" id="KAJ9093593.1"/>
    </source>
</evidence>
<comment type="caution">
    <text evidence="1">The sequence shown here is derived from an EMBL/GenBank/DDBJ whole genome shotgun (WGS) entry which is preliminary data.</text>
</comment>
<name>A0ACC2V2M4_9TREE</name>
<reference evidence="1" key="1">
    <citation type="submission" date="2023-04" db="EMBL/GenBank/DDBJ databases">
        <title>Draft Genome sequencing of Naganishia species isolated from polar environments using Oxford Nanopore Technology.</title>
        <authorList>
            <person name="Leo P."/>
            <person name="Venkateswaran K."/>
        </authorList>
    </citation>
    <scope>NUCLEOTIDE SEQUENCE</scope>
    <source>
        <strain evidence="1">MNA-CCFEE 5261</strain>
    </source>
</reference>
<evidence type="ECO:0000313" key="2">
    <source>
        <dbReference type="Proteomes" id="UP001241377"/>
    </source>
</evidence>
<proteinExistence type="predicted"/>
<protein>
    <submittedName>
        <fullName evidence="1">Uncharacterized protein</fullName>
    </submittedName>
</protein>
<keyword evidence="2" id="KW-1185">Reference proteome</keyword>
<organism evidence="1 2">
    <name type="scientific">Naganishia cerealis</name>
    <dbReference type="NCBI Taxonomy" id="610337"/>
    <lineage>
        <taxon>Eukaryota</taxon>
        <taxon>Fungi</taxon>
        <taxon>Dikarya</taxon>
        <taxon>Basidiomycota</taxon>
        <taxon>Agaricomycotina</taxon>
        <taxon>Tremellomycetes</taxon>
        <taxon>Filobasidiales</taxon>
        <taxon>Filobasidiaceae</taxon>
        <taxon>Naganishia</taxon>
    </lineage>
</organism>
<dbReference type="EMBL" id="JASBWR010000121">
    <property type="protein sequence ID" value="KAJ9093593.1"/>
    <property type="molecule type" value="Genomic_DNA"/>
</dbReference>